<proteinExistence type="predicted"/>
<dbReference type="InterPro" id="IPR013491">
    <property type="entry name" value="Tape_meas_N"/>
</dbReference>
<evidence type="ECO:0000313" key="4">
    <source>
        <dbReference type="Proteomes" id="UP000494108"/>
    </source>
</evidence>
<reference evidence="3 4" key="1">
    <citation type="submission" date="2020-04" db="EMBL/GenBank/DDBJ databases">
        <authorList>
            <person name="De Canck E."/>
        </authorList>
    </citation>
    <scope>NUCLEOTIDE SEQUENCE [LARGE SCALE GENOMIC DNA]</scope>
    <source>
        <strain evidence="3 4">LMG 3431</strain>
    </source>
</reference>
<evidence type="ECO:0000313" key="3">
    <source>
        <dbReference type="EMBL" id="CAB3635669.1"/>
    </source>
</evidence>
<feature type="transmembrane region" description="Helical" evidence="1">
    <location>
        <begin position="489"/>
        <end position="512"/>
    </location>
</feature>
<keyword evidence="1" id="KW-1133">Transmembrane helix</keyword>
<feature type="transmembrane region" description="Helical" evidence="1">
    <location>
        <begin position="456"/>
        <end position="477"/>
    </location>
</feature>
<keyword evidence="1" id="KW-0812">Transmembrane</keyword>
<sequence>MSVVRELVTLVRYQADDSELKALQQAFGDMLSTMTKACDQAAAMLRQAFAGVLPVALNTRQAVNAMAPSQQQGASAARPHTTALGGLRGVIELTLGATPFKRILGDIDSWTQMQARMRQATRSETQYGEADRDVARISRVSRTSYADNADTFMRARQVLEDQGKPAQDASRITEALALSMTLSGTQAQDRGGVVTSLVRMIEQGKLGLEEYNTLPLRMQDALAAGLDVDRGQLREQVRGGLMTSDRVLPALQSQLPRMRAEAESAPASISGSMAVFNDALQRYFGETLPGGQTVLRAITNSVQYLADNIDTVVKLLALAGASLGLVSLGSWLRQATLQSGGLIRSLYAATRVAIGLDSAMALRNGPAGAMQMLSTWTRSLVPLLRMAAILTTIYLIGTDIVSWLNGGDSVLGGWIGGVEAWRGEIDAVSAALTFVKDLLGGAGQALGPWVMQFGTIAVMAYGLWQILSPIGGVILSLARIALPFLSSGFRYLAGTVVPMLGNALLDIARTVIPMLWNTFAMTPIGRIISAISLLAIALWQIWENWDLIKAYISASWDQLMVMAYDGFLGPVIEYITALWNLWSEIVKGVVAAFTGDWDGAVKHWLGAFNGLWTFFSGMGGRMIATIKEIGGAIQTWVLDKVNKAKDWFKGLVPDWMKDDEQASVMDAPRAMADVPPQWAAVAGGISVPYVAAGTVVGATPSPGRAPFVYQSNNDIVVNVSANDAQAVRSGVVQGLNRGLQNNLDTLTQNFDVTSAVEVRS</sequence>
<keyword evidence="4" id="KW-1185">Reference proteome</keyword>
<accession>A0A6S6YRI0</accession>
<protein>
    <recommendedName>
        <fullName evidence="2">Tape measure protein N-terminal domain-containing protein</fullName>
    </recommendedName>
</protein>
<feature type="domain" description="Tape measure protein N-terminal" evidence="2">
    <location>
        <begin position="107"/>
        <end position="286"/>
    </location>
</feature>
<evidence type="ECO:0000256" key="1">
    <source>
        <dbReference type="SAM" id="Phobius"/>
    </source>
</evidence>
<keyword evidence="1" id="KW-0472">Membrane</keyword>
<dbReference type="Pfam" id="PF20155">
    <property type="entry name" value="TMP_3"/>
    <property type="match status" value="1"/>
</dbReference>
<feature type="transmembrane region" description="Helical" evidence="1">
    <location>
        <begin position="524"/>
        <end position="542"/>
    </location>
</feature>
<dbReference type="Proteomes" id="UP000494108">
    <property type="component" value="Unassembled WGS sequence"/>
</dbReference>
<organism evidence="3 4">
    <name type="scientific">Achromobacter pestifer</name>
    <dbReference type="NCBI Taxonomy" id="1353889"/>
    <lineage>
        <taxon>Bacteria</taxon>
        <taxon>Pseudomonadati</taxon>
        <taxon>Pseudomonadota</taxon>
        <taxon>Betaproteobacteria</taxon>
        <taxon>Burkholderiales</taxon>
        <taxon>Alcaligenaceae</taxon>
        <taxon>Achromobacter</taxon>
    </lineage>
</organism>
<name>A0A6S6YRI0_9BURK</name>
<dbReference type="AlphaFoldDB" id="A0A6S6YRI0"/>
<evidence type="ECO:0000259" key="2">
    <source>
        <dbReference type="Pfam" id="PF20155"/>
    </source>
</evidence>
<gene>
    <name evidence="3" type="ORF">LMG3431_01546</name>
</gene>
<dbReference type="EMBL" id="CADIJX010000002">
    <property type="protein sequence ID" value="CAB3635669.1"/>
    <property type="molecule type" value="Genomic_DNA"/>
</dbReference>
<dbReference type="RefSeq" id="WP_175173888.1">
    <property type="nucleotide sequence ID" value="NZ_CADIJX010000002.1"/>
</dbReference>